<gene>
    <name evidence="1" type="ORF">L596_024687</name>
</gene>
<reference evidence="1 2" key="2">
    <citation type="journal article" date="2019" name="G3 (Bethesda)">
        <title>Hybrid Assembly of the Genome of the Entomopathogenic Nematode Steinernema carpocapsae Identifies the X-Chromosome.</title>
        <authorList>
            <person name="Serra L."/>
            <person name="Macchietto M."/>
            <person name="Macias-Munoz A."/>
            <person name="McGill C.J."/>
            <person name="Rodriguez I.M."/>
            <person name="Rodriguez B."/>
            <person name="Murad R."/>
            <person name="Mortazavi A."/>
        </authorList>
    </citation>
    <scope>NUCLEOTIDE SEQUENCE [LARGE SCALE GENOMIC DNA]</scope>
    <source>
        <strain evidence="1 2">ALL</strain>
    </source>
</reference>
<evidence type="ECO:0000313" key="1">
    <source>
        <dbReference type="EMBL" id="TKR64097.1"/>
    </source>
</evidence>
<keyword evidence="2" id="KW-1185">Reference proteome</keyword>
<protein>
    <submittedName>
        <fullName evidence="1">Uncharacterized protein</fullName>
    </submittedName>
</protein>
<sequence length="126" mass="14546">MFLVALISTISFFPRRKDDVKTHFIVSVANRSGRRDGHDANSNNLEMTFADWRTEDTKGQPTRHNAFEQKKPQTIGQFSKHEWKGHAYSEDGGTVAFGEFDHDIFSVSNHPVRLLFPRPKIRDIIF</sequence>
<name>A0A4U5M5H0_STECR</name>
<proteinExistence type="predicted"/>
<dbReference type="EMBL" id="AZBU02000009">
    <property type="protein sequence ID" value="TKR64097.1"/>
    <property type="molecule type" value="Genomic_DNA"/>
</dbReference>
<comment type="caution">
    <text evidence="1">The sequence shown here is derived from an EMBL/GenBank/DDBJ whole genome shotgun (WGS) entry which is preliminary data.</text>
</comment>
<dbReference type="AlphaFoldDB" id="A0A4U5M5H0"/>
<dbReference type="Proteomes" id="UP000298663">
    <property type="component" value="Unassembled WGS sequence"/>
</dbReference>
<evidence type="ECO:0000313" key="2">
    <source>
        <dbReference type="Proteomes" id="UP000298663"/>
    </source>
</evidence>
<accession>A0A4U5M5H0</accession>
<organism evidence="1 2">
    <name type="scientific">Steinernema carpocapsae</name>
    <name type="common">Entomopathogenic nematode</name>
    <dbReference type="NCBI Taxonomy" id="34508"/>
    <lineage>
        <taxon>Eukaryota</taxon>
        <taxon>Metazoa</taxon>
        <taxon>Ecdysozoa</taxon>
        <taxon>Nematoda</taxon>
        <taxon>Chromadorea</taxon>
        <taxon>Rhabditida</taxon>
        <taxon>Tylenchina</taxon>
        <taxon>Panagrolaimomorpha</taxon>
        <taxon>Strongyloidoidea</taxon>
        <taxon>Steinernematidae</taxon>
        <taxon>Steinernema</taxon>
    </lineage>
</organism>
<reference evidence="1 2" key="1">
    <citation type="journal article" date="2015" name="Genome Biol.">
        <title>Comparative genomics of Steinernema reveals deeply conserved gene regulatory networks.</title>
        <authorList>
            <person name="Dillman A.R."/>
            <person name="Macchietto M."/>
            <person name="Porter C.F."/>
            <person name="Rogers A."/>
            <person name="Williams B."/>
            <person name="Antoshechkin I."/>
            <person name="Lee M.M."/>
            <person name="Goodwin Z."/>
            <person name="Lu X."/>
            <person name="Lewis E.E."/>
            <person name="Goodrich-Blair H."/>
            <person name="Stock S.P."/>
            <person name="Adams B.J."/>
            <person name="Sternberg P.W."/>
            <person name="Mortazavi A."/>
        </authorList>
    </citation>
    <scope>NUCLEOTIDE SEQUENCE [LARGE SCALE GENOMIC DNA]</scope>
    <source>
        <strain evidence="1 2">ALL</strain>
    </source>
</reference>